<organism evidence="1 2">
    <name type="scientific">Halorarum salinum</name>
    <dbReference type="NCBI Taxonomy" id="2743089"/>
    <lineage>
        <taxon>Archaea</taxon>
        <taxon>Methanobacteriati</taxon>
        <taxon>Methanobacteriota</taxon>
        <taxon>Stenosarchaea group</taxon>
        <taxon>Halobacteria</taxon>
        <taxon>Halobacteriales</taxon>
        <taxon>Haloferacaceae</taxon>
        <taxon>Halorarum</taxon>
    </lineage>
</organism>
<dbReference type="AlphaFoldDB" id="A0A7D5LCM6"/>
<proteinExistence type="predicted"/>
<accession>A0A7D5LCM6</accession>
<sequence>MLSTSIRTRRTSNLGQKVSRGVRRGMREAADVGYAVSQDEAPKDRGAGGGLMGSGVEPTWVGDTLVWGYTAEHARPVEDGTAPHYPPIEPLKGWARRVLGDEGAAYAVQETIAQEGTEAQPYVEPGFEANAAELRQRGLTEHIDGEL</sequence>
<evidence type="ECO:0008006" key="3">
    <source>
        <dbReference type="Google" id="ProtNLM"/>
    </source>
</evidence>
<protein>
    <recommendedName>
        <fullName evidence="3">HK97 gp10 family phage protein</fullName>
    </recommendedName>
</protein>
<evidence type="ECO:0000313" key="1">
    <source>
        <dbReference type="EMBL" id="QLG62829.1"/>
    </source>
</evidence>
<dbReference type="EMBL" id="CP058579">
    <property type="protein sequence ID" value="QLG62829.1"/>
    <property type="molecule type" value="Genomic_DNA"/>
</dbReference>
<reference evidence="1 2" key="1">
    <citation type="submission" date="2020-06" db="EMBL/GenBank/DDBJ databases">
        <title>NJ-3-1, isolated from saline soil.</title>
        <authorList>
            <person name="Cui H.L."/>
            <person name="Shi X."/>
        </authorList>
    </citation>
    <scope>NUCLEOTIDE SEQUENCE [LARGE SCALE GENOMIC DNA]</scope>
    <source>
        <strain evidence="1 2">NJ-3-1</strain>
    </source>
</reference>
<dbReference type="OrthoDB" id="382177at2157"/>
<dbReference type="Proteomes" id="UP000509626">
    <property type="component" value="Chromosome"/>
</dbReference>
<keyword evidence="2" id="KW-1185">Reference proteome</keyword>
<name>A0A7D5LCM6_9EURY</name>
<gene>
    <name evidence="1" type="ORF">HUG12_14270</name>
</gene>
<evidence type="ECO:0000313" key="2">
    <source>
        <dbReference type="Proteomes" id="UP000509626"/>
    </source>
</evidence>
<dbReference type="GeneID" id="56038647"/>
<dbReference type="KEGG" id="halu:HUG12_14270"/>
<dbReference type="RefSeq" id="WP_179269414.1">
    <property type="nucleotide sequence ID" value="NZ_CP058579.1"/>
</dbReference>